<evidence type="ECO:0000256" key="11">
    <source>
        <dbReference type="SAM" id="Phobius"/>
    </source>
</evidence>
<dbReference type="InterPro" id="IPR002550">
    <property type="entry name" value="CNNM"/>
</dbReference>
<reference evidence="14 15" key="1">
    <citation type="submission" date="2018-12" db="EMBL/GenBank/DDBJ databases">
        <authorList>
            <consortium name="Pathogen Informatics"/>
        </authorList>
    </citation>
    <scope>NUCLEOTIDE SEQUENCE [LARGE SCALE GENOMIC DNA]</scope>
    <source>
        <strain evidence="14 15">NCTC949</strain>
    </source>
</reference>
<keyword evidence="7 9" id="KW-0129">CBS domain</keyword>
<evidence type="ECO:0000256" key="9">
    <source>
        <dbReference type="PROSITE-ProRule" id="PRU00703"/>
    </source>
</evidence>
<feature type="transmembrane region" description="Helical" evidence="11">
    <location>
        <begin position="103"/>
        <end position="123"/>
    </location>
</feature>
<dbReference type="PANTHER" id="PTHR43099">
    <property type="entry name" value="UPF0053 PROTEIN YRKA"/>
    <property type="match status" value="1"/>
</dbReference>
<keyword evidence="4 10" id="KW-0812">Transmembrane</keyword>
<keyword evidence="6 10" id="KW-1133">Transmembrane helix</keyword>
<dbReference type="GO" id="GO:0050660">
    <property type="term" value="F:flavin adenine dinucleotide binding"/>
    <property type="evidence" value="ECO:0007669"/>
    <property type="project" value="InterPro"/>
</dbReference>
<dbReference type="EMBL" id="LR134377">
    <property type="protein sequence ID" value="VEH08455.1"/>
    <property type="molecule type" value="Genomic_DNA"/>
</dbReference>
<protein>
    <submittedName>
        <fullName evidence="14">Hemolysin-related protein</fullName>
    </submittedName>
</protein>
<feature type="domain" description="CBS" evidence="12">
    <location>
        <begin position="225"/>
        <end position="285"/>
    </location>
</feature>
<keyword evidence="8 10" id="KW-0472">Membrane</keyword>
<keyword evidence="3" id="KW-1003">Cell membrane</keyword>
<dbReference type="Pfam" id="PF00571">
    <property type="entry name" value="CBS"/>
    <property type="match status" value="1"/>
</dbReference>
<evidence type="ECO:0000313" key="15">
    <source>
        <dbReference type="Proteomes" id="UP000271380"/>
    </source>
</evidence>
<dbReference type="Proteomes" id="UP000271380">
    <property type="component" value="Chromosome"/>
</dbReference>
<gene>
    <name evidence="14" type="primary">tlyC</name>
    <name evidence="14" type="ORF">NCTC949_01569</name>
</gene>
<dbReference type="InterPro" id="IPR044751">
    <property type="entry name" value="Ion_transp-like_CBS"/>
</dbReference>
<sequence>MDIFISIISLIGFVLLTASTGLFVAIEFALTGLERSIIDQDVAHRGDKRAHAVQRDYQNLSFVLSGAQLGITITTLATGYLAEPILARFILPLLEAIGVAEATAARVSLVLALIIATLLSMVFGELVPKNIAITNPLGVARYTVGPVNAFNTVFKFFIKSLNRSANWLVRQIGIEPADELASARSTQELTALVKSSAEAGELQPHTATMIDRSLKFGETTAEEVMTPRSTVETLSHDDTVLDLIAKAIDTGFSRFPVIRGDLDDTIGVVHYKDAFSIPAQDRHNTQLCTIARPIPVVPESLDGDAVLNAVRSAGSQVILVADEYGGTAGLITIEDVVEEILGEVYDEHDDAEAERDFQRFGNSWSVSGLVRLDELNEIVGYQAPDGPYETLGGLIMAQLGRIPKADDEVLLPQADNPFLAEFESGYNGRWFAKVTAMEERRVDTVILSPITDEEAENYLTEVEAGNGQAPARLKLSEIIQIQNSEQDKE</sequence>
<feature type="domain" description="CNNM transmembrane" evidence="13">
    <location>
        <begin position="2"/>
        <end position="206"/>
    </location>
</feature>
<proteinExistence type="inferred from homology"/>
<evidence type="ECO:0000256" key="3">
    <source>
        <dbReference type="ARBA" id="ARBA00022475"/>
    </source>
</evidence>
<feature type="domain" description="CBS" evidence="12">
    <location>
        <begin position="290"/>
        <end position="347"/>
    </location>
</feature>
<evidence type="ECO:0000256" key="6">
    <source>
        <dbReference type="ARBA" id="ARBA00022989"/>
    </source>
</evidence>
<keyword evidence="5" id="KW-0677">Repeat</keyword>
<dbReference type="InterPro" id="IPR005170">
    <property type="entry name" value="Transptr-assoc_dom"/>
</dbReference>
<evidence type="ECO:0000259" key="12">
    <source>
        <dbReference type="PROSITE" id="PS51371"/>
    </source>
</evidence>
<dbReference type="GO" id="GO:0005886">
    <property type="term" value="C:plasma membrane"/>
    <property type="evidence" value="ECO:0007669"/>
    <property type="project" value="UniProtKB-SubCell"/>
</dbReference>
<dbReference type="InterPro" id="IPR016169">
    <property type="entry name" value="FAD-bd_PCMH_sub2"/>
</dbReference>
<dbReference type="Pfam" id="PF03471">
    <property type="entry name" value="CorC_HlyC"/>
    <property type="match status" value="1"/>
</dbReference>
<dbReference type="SUPFAM" id="SSF54631">
    <property type="entry name" value="CBS-domain pair"/>
    <property type="match status" value="1"/>
</dbReference>
<evidence type="ECO:0000313" key="14">
    <source>
        <dbReference type="EMBL" id="VEH08455.1"/>
    </source>
</evidence>
<dbReference type="InterPro" id="IPR000644">
    <property type="entry name" value="CBS_dom"/>
</dbReference>
<dbReference type="AlphaFoldDB" id="A0AB38VXW5"/>
<dbReference type="Gene3D" id="3.10.580.10">
    <property type="entry name" value="CBS-domain"/>
    <property type="match status" value="1"/>
</dbReference>
<dbReference type="SMART" id="SM01091">
    <property type="entry name" value="CorC_HlyC"/>
    <property type="match status" value="1"/>
</dbReference>
<dbReference type="InterPro" id="IPR036318">
    <property type="entry name" value="FAD-bd_PCMH-like_sf"/>
</dbReference>
<dbReference type="Gene3D" id="3.30.465.10">
    <property type="match status" value="1"/>
</dbReference>
<accession>A0AB38VXW5</accession>
<evidence type="ECO:0000256" key="10">
    <source>
        <dbReference type="PROSITE-ProRule" id="PRU01193"/>
    </source>
</evidence>
<dbReference type="InterPro" id="IPR046342">
    <property type="entry name" value="CBS_dom_sf"/>
</dbReference>
<dbReference type="PANTHER" id="PTHR43099:SF6">
    <property type="entry name" value="UPF0053 PROTEIN RV1842C"/>
    <property type="match status" value="1"/>
</dbReference>
<dbReference type="SUPFAM" id="SSF56176">
    <property type="entry name" value="FAD-binding/transporter-associated domain-like"/>
    <property type="match status" value="1"/>
</dbReference>
<comment type="subcellular location">
    <subcellularLocation>
        <location evidence="1">Cell membrane</location>
        <topology evidence="1">Multi-pass membrane protein</topology>
    </subcellularLocation>
</comment>
<dbReference type="InterPro" id="IPR051676">
    <property type="entry name" value="UPF0053_domain"/>
</dbReference>
<comment type="similarity">
    <text evidence="2">Belongs to the UPF0053 family.</text>
</comment>
<organism evidence="14 15">
    <name type="scientific">Corynebacterium kutscheri</name>
    <dbReference type="NCBI Taxonomy" id="35755"/>
    <lineage>
        <taxon>Bacteria</taxon>
        <taxon>Bacillati</taxon>
        <taxon>Actinomycetota</taxon>
        <taxon>Actinomycetes</taxon>
        <taxon>Mycobacteriales</taxon>
        <taxon>Corynebacteriaceae</taxon>
        <taxon>Corynebacterium</taxon>
    </lineage>
</organism>
<evidence type="ECO:0000259" key="13">
    <source>
        <dbReference type="PROSITE" id="PS51846"/>
    </source>
</evidence>
<evidence type="ECO:0000256" key="8">
    <source>
        <dbReference type="ARBA" id="ARBA00023136"/>
    </source>
</evidence>
<evidence type="ECO:0000256" key="4">
    <source>
        <dbReference type="ARBA" id="ARBA00022692"/>
    </source>
</evidence>
<evidence type="ECO:0000256" key="7">
    <source>
        <dbReference type="ARBA" id="ARBA00023122"/>
    </source>
</evidence>
<evidence type="ECO:0000256" key="5">
    <source>
        <dbReference type="ARBA" id="ARBA00022737"/>
    </source>
</evidence>
<dbReference type="PROSITE" id="PS51846">
    <property type="entry name" value="CNNM"/>
    <property type="match status" value="1"/>
</dbReference>
<evidence type="ECO:0000256" key="2">
    <source>
        <dbReference type="ARBA" id="ARBA00006337"/>
    </source>
</evidence>
<feature type="transmembrane region" description="Helical" evidence="11">
    <location>
        <begin position="62"/>
        <end position="82"/>
    </location>
</feature>
<dbReference type="CDD" id="cd04590">
    <property type="entry name" value="CBS_pair_CorC_HlyC_assoc"/>
    <property type="match status" value="1"/>
</dbReference>
<dbReference type="Pfam" id="PF01595">
    <property type="entry name" value="CNNM"/>
    <property type="match status" value="1"/>
</dbReference>
<dbReference type="PROSITE" id="PS51371">
    <property type="entry name" value="CBS"/>
    <property type="match status" value="2"/>
</dbReference>
<feature type="transmembrane region" description="Helical" evidence="11">
    <location>
        <begin position="7"/>
        <end position="26"/>
    </location>
</feature>
<evidence type="ECO:0000256" key="1">
    <source>
        <dbReference type="ARBA" id="ARBA00004651"/>
    </source>
</evidence>
<name>A0AB38VXW5_9CORY</name>